<dbReference type="PROSITE" id="PS51900">
    <property type="entry name" value="CB"/>
    <property type="match status" value="1"/>
</dbReference>
<dbReference type="GO" id="GO:0015074">
    <property type="term" value="P:DNA integration"/>
    <property type="evidence" value="ECO:0007669"/>
    <property type="project" value="UniProtKB-KW"/>
</dbReference>
<dbReference type="Pfam" id="PF13495">
    <property type="entry name" value="Phage_int_SAM_4"/>
    <property type="match status" value="1"/>
</dbReference>
<dbReference type="SUPFAM" id="SSF56349">
    <property type="entry name" value="DNA breaking-rejoining enzymes"/>
    <property type="match status" value="1"/>
</dbReference>
<reference evidence="9" key="2">
    <citation type="submission" date="2013-04" db="EMBL/GenBank/DDBJ databases">
        <title>Bisphenol A degrading Sphingobium sp. strain BiD32.</title>
        <authorList>
            <person name="Nielsen J.L."/>
            <person name="Zhou N.A."/>
            <person name="Kjeldal H."/>
        </authorList>
    </citation>
    <scope>NUCLEOTIDE SEQUENCE [LARGE SCALE GENOMIC DNA]</scope>
    <source>
        <strain evidence="9">BiD32</strain>
    </source>
</reference>
<comment type="caution">
    <text evidence="8">The sequence shown here is derived from an EMBL/GenBank/DDBJ whole genome shotgun (WGS) entry which is preliminary data.</text>
</comment>
<keyword evidence="9" id="KW-1185">Reference proteome</keyword>
<dbReference type="InterPro" id="IPR050090">
    <property type="entry name" value="Tyrosine_recombinase_XerCD"/>
</dbReference>
<comment type="similarity">
    <text evidence="1">Belongs to the 'phage' integrase family.</text>
</comment>
<evidence type="ECO:0000259" key="6">
    <source>
        <dbReference type="PROSITE" id="PS51898"/>
    </source>
</evidence>
<gene>
    <name evidence="8" type="ORF">EBBID32_25900</name>
</gene>
<dbReference type="InterPro" id="IPR002104">
    <property type="entry name" value="Integrase_catalytic"/>
</dbReference>
<accession>N1MNF3</accession>
<dbReference type="InterPro" id="IPR011010">
    <property type="entry name" value="DNA_brk_join_enz"/>
</dbReference>
<dbReference type="RefSeq" id="WP_006958136.1">
    <property type="nucleotide sequence ID" value="NZ_CAVK010000128.1"/>
</dbReference>
<evidence type="ECO:0000256" key="1">
    <source>
        <dbReference type="ARBA" id="ARBA00008857"/>
    </source>
</evidence>
<dbReference type="InterPro" id="IPR013762">
    <property type="entry name" value="Integrase-like_cat_sf"/>
</dbReference>
<protein>
    <submittedName>
        <fullName evidence="8">Phage integrase family protein</fullName>
    </submittedName>
</protein>
<dbReference type="Proteomes" id="UP000013201">
    <property type="component" value="Unassembled WGS sequence"/>
</dbReference>
<proteinExistence type="inferred from homology"/>
<organism evidence="8 9">
    <name type="scientific">Sphingobium indicum BiD32</name>
    <dbReference type="NCBI Taxonomy" id="1301087"/>
    <lineage>
        <taxon>Bacteria</taxon>
        <taxon>Pseudomonadati</taxon>
        <taxon>Pseudomonadota</taxon>
        <taxon>Alphaproteobacteria</taxon>
        <taxon>Sphingomonadales</taxon>
        <taxon>Sphingomonadaceae</taxon>
        <taxon>Sphingobium</taxon>
    </lineage>
</organism>
<dbReference type="Gene3D" id="1.10.150.130">
    <property type="match status" value="1"/>
</dbReference>
<sequence>MNTSTVMMPVRSLRERMAEDMDLRRLSRATQRNYLRDVARFATWLGRPPDTASGEDLRQFQLDQREAGLGGPTLNSIVSALRFFYTHTIDRPDLTRKLYRVKHPRSLPTVLSREEVTRMLGATTSLKHQAILSVAYGAGLRASEVAKLRVSDVDGERMLLRVECGKGGGHRNAMLPKDLLSLLRAWWKEGRDQGVMHRDGWLFPGQHYLKPICYRQVHRIAAEAARAAGITKRVGPHTLRHSFATHLLEDGIDIRIIQALLGHAKLNSTALYTQVATRTLRNVVSPLDKLALLPAPQPQGPPDG</sequence>
<reference evidence="8 9" key="1">
    <citation type="submission" date="2013-03" db="EMBL/GenBank/DDBJ databases">
        <authorList>
            <person name="Le V."/>
        </authorList>
    </citation>
    <scope>NUCLEOTIDE SEQUENCE [LARGE SCALE GENOMIC DNA]</scope>
    <source>
        <strain evidence="8 9">BiD32</strain>
    </source>
</reference>
<dbReference type="OrthoDB" id="9801717at2"/>
<dbReference type="InterPro" id="IPR044068">
    <property type="entry name" value="CB"/>
</dbReference>
<dbReference type="PANTHER" id="PTHR30349">
    <property type="entry name" value="PHAGE INTEGRASE-RELATED"/>
    <property type="match status" value="1"/>
</dbReference>
<keyword evidence="3 5" id="KW-0238">DNA-binding</keyword>
<evidence type="ECO:0000313" key="9">
    <source>
        <dbReference type="Proteomes" id="UP000013201"/>
    </source>
</evidence>
<dbReference type="GO" id="GO:0003677">
    <property type="term" value="F:DNA binding"/>
    <property type="evidence" value="ECO:0007669"/>
    <property type="project" value="UniProtKB-UniRule"/>
</dbReference>
<evidence type="ECO:0000256" key="3">
    <source>
        <dbReference type="ARBA" id="ARBA00023125"/>
    </source>
</evidence>
<dbReference type="AlphaFoldDB" id="N1MNF3"/>
<evidence type="ECO:0000256" key="5">
    <source>
        <dbReference type="PROSITE-ProRule" id="PRU01248"/>
    </source>
</evidence>
<evidence type="ECO:0000259" key="7">
    <source>
        <dbReference type="PROSITE" id="PS51900"/>
    </source>
</evidence>
<evidence type="ECO:0000313" key="8">
    <source>
        <dbReference type="EMBL" id="CCW18239.1"/>
    </source>
</evidence>
<feature type="domain" description="Core-binding (CB)" evidence="7">
    <location>
        <begin position="8"/>
        <end position="89"/>
    </location>
</feature>
<keyword evidence="4" id="KW-0233">DNA recombination</keyword>
<dbReference type="EMBL" id="CAVK010000128">
    <property type="protein sequence ID" value="CCW18239.1"/>
    <property type="molecule type" value="Genomic_DNA"/>
</dbReference>
<dbReference type="GO" id="GO:0006310">
    <property type="term" value="P:DNA recombination"/>
    <property type="evidence" value="ECO:0007669"/>
    <property type="project" value="UniProtKB-KW"/>
</dbReference>
<dbReference type="InterPro" id="IPR010998">
    <property type="entry name" value="Integrase_recombinase_N"/>
</dbReference>
<dbReference type="InterPro" id="IPR004107">
    <property type="entry name" value="Integrase_SAM-like_N"/>
</dbReference>
<dbReference type="PROSITE" id="PS51898">
    <property type="entry name" value="TYR_RECOMBINASE"/>
    <property type="match status" value="1"/>
</dbReference>
<evidence type="ECO:0000256" key="2">
    <source>
        <dbReference type="ARBA" id="ARBA00022908"/>
    </source>
</evidence>
<name>N1MNF3_9SPHN</name>
<dbReference type="Gene3D" id="1.10.443.10">
    <property type="entry name" value="Intergrase catalytic core"/>
    <property type="match status" value="1"/>
</dbReference>
<dbReference type="PANTHER" id="PTHR30349:SF41">
    <property type="entry name" value="INTEGRASE_RECOMBINASE PROTEIN MJ0367-RELATED"/>
    <property type="match status" value="1"/>
</dbReference>
<evidence type="ECO:0000256" key="4">
    <source>
        <dbReference type="ARBA" id="ARBA00023172"/>
    </source>
</evidence>
<keyword evidence="2" id="KW-0229">DNA integration</keyword>
<dbReference type="Pfam" id="PF00589">
    <property type="entry name" value="Phage_integrase"/>
    <property type="match status" value="1"/>
</dbReference>
<feature type="domain" description="Tyr recombinase" evidence="6">
    <location>
        <begin position="106"/>
        <end position="285"/>
    </location>
</feature>